<comment type="caution">
    <text evidence="8">The sequence shown here is derived from an EMBL/GenBank/DDBJ whole genome shotgun (WGS) entry which is preliminary data.</text>
</comment>
<evidence type="ECO:0000256" key="2">
    <source>
        <dbReference type="RuleBase" id="RU361185"/>
    </source>
</evidence>
<dbReference type="SUPFAM" id="SSF51011">
    <property type="entry name" value="Glycosyl hydrolase domain"/>
    <property type="match status" value="1"/>
</dbReference>
<dbReference type="InterPro" id="IPR011013">
    <property type="entry name" value="Gal_mutarotase_sf_dom"/>
</dbReference>
<protein>
    <recommendedName>
        <fullName evidence="10">Glycosyl hydrolase</fullName>
    </recommendedName>
</protein>
<dbReference type="PANTHER" id="PTHR43863">
    <property type="entry name" value="HYDROLASE, PUTATIVE (AFU_ORTHOLOGUE AFUA_1G03140)-RELATED"/>
    <property type="match status" value="1"/>
</dbReference>
<dbReference type="RefSeq" id="WP_098061817.1">
    <property type="nucleotide sequence ID" value="NZ_PDEP01000005.1"/>
</dbReference>
<dbReference type="Pfam" id="PF17137">
    <property type="entry name" value="DUF5110"/>
    <property type="match status" value="1"/>
</dbReference>
<keyword evidence="2" id="KW-0378">Hydrolase</keyword>
<evidence type="ECO:0000313" key="9">
    <source>
        <dbReference type="Proteomes" id="UP000221024"/>
    </source>
</evidence>
<dbReference type="AlphaFoldDB" id="A0A2H3NMF6"/>
<proteinExistence type="inferred from homology"/>
<dbReference type="Proteomes" id="UP000221024">
    <property type="component" value="Unassembled WGS sequence"/>
</dbReference>
<keyword evidence="3" id="KW-0732">Signal</keyword>
<keyword evidence="9" id="KW-1185">Reference proteome</keyword>
<evidence type="ECO:0000259" key="7">
    <source>
        <dbReference type="Pfam" id="PF21365"/>
    </source>
</evidence>
<dbReference type="CDD" id="cd14752">
    <property type="entry name" value="GH31_N"/>
    <property type="match status" value="1"/>
</dbReference>
<dbReference type="Pfam" id="PF13802">
    <property type="entry name" value="Gal_mutarotas_2"/>
    <property type="match status" value="1"/>
</dbReference>
<dbReference type="EMBL" id="PDEP01000005">
    <property type="protein sequence ID" value="PEN07629.1"/>
    <property type="molecule type" value="Genomic_DNA"/>
</dbReference>
<evidence type="ECO:0000259" key="6">
    <source>
        <dbReference type="Pfam" id="PF17137"/>
    </source>
</evidence>
<dbReference type="Pfam" id="PF21365">
    <property type="entry name" value="Glyco_hydro_31_3rd"/>
    <property type="match status" value="1"/>
</dbReference>
<name>A0A2H3NMF6_9BACT</name>
<dbReference type="PANTHER" id="PTHR43863:SF2">
    <property type="entry name" value="MALTASE-GLUCOAMYLASE"/>
    <property type="match status" value="1"/>
</dbReference>
<feature type="chain" id="PRO_5013742909" description="Glycosyl hydrolase" evidence="3">
    <location>
        <begin position="26"/>
        <end position="830"/>
    </location>
</feature>
<keyword evidence="2" id="KW-0326">Glycosidase</keyword>
<evidence type="ECO:0000259" key="5">
    <source>
        <dbReference type="Pfam" id="PF13802"/>
    </source>
</evidence>
<dbReference type="GO" id="GO:0030246">
    <property type="term" value="F:carbohydrate binding"/>
    <property type="evidence" value="ECO:0007669"/>
    <property type="project" value="InterPro"/>
</dbReference>
<feature type="signal peptide" evidence="3">
    <location>
        <begin position="1"/>
        <end position="25"/>
    </location>
</feature>
<dbReference type="SUPFAM" id="SSF51445">
    <property type="entry name" value="(Trans)glycosidases"/>
    <property type="match status" value="1"/>
</dbReference>
<evidence type="ECO:0000259" key="4">
    <source>
        <dbReference type="Pfam" id="PF01055"/>
    </source>
</evidence>
<evidence type="ECO:0000313" key="8">
    <source>
        <dbReference type="EMBL" id="PEN07629.1"/>
    </source>
</evidence>
<dbReference type="InterPro" id="IPR017853">
    <property type="entry name" value="GH"/>
</dbReference>
<dbReference type="GO" id="GO:0005975">
    <property type="term" value="P:carbohydrate metabolic process"/>
    <property type="evidence" value="ECO:0007669"/>
    <property type="project" value="InterPro"/>
</dbReference>
<comment type="similarity">
    <text evidence="1 2">Belongs to the glycosyl hydrolase 31 family.</text>
</comment>
<evidence type="ECO:0008006" key="10">
    <source>
        <dbReference type="Google" id="ProtNLM"/>
    </source>
</evidence>
<reference evidence="8 9" key="1">
    <citation type="submission" date="2017-10" db="EMBL/GenBank/DDBJ databases">
        <title>Draft genome of Longimonas halophila.</title>
        <authorList>
            <person name="Goh K.M."/>
            <person name="Shamsir M.S."/>
            <person name="Lim S.W."/>
        </authorList>
    </citation>
    <scope>NUCLEOTIDE SEQUENCE [LARGE SCALE GENOMIC DNA]</scope>
    <source>
        <strain evidence="8 9">KCTC 42399</strain>
    </source>
</reference>
<dbReference type="InterPro" id="IPR000322">
    <property type="entry name" value="Glyco_hydro_31_TIM"/>
</dbReference>
<dbReference type="Gene3D" id="3.20.20.80">
    <property type="entry name" value="Glycosidases"/>
    <property type="match status" value="1"/>
</dbReference>
<dbReference type="InterPro" id="IPR033403">
    <property type="entry name" value="DUF5110"/>
</dbReference>
<sequence>MNSPSRYAGCVLLLLLFWMPGSAWAQSTGNYIDHDMHGSTVVVEGDSATAHVTFYAPDVVRVDWTAPSAARPDSSVAVVQEAGATPPTVRDREDALWVRSEALAVHVQKAPLQLRFTEADGTPLTRESTRYTRNDDGHRLGFHLDDDTRVYGTGERAGSLNLRGKAFDLYNTQQYGYQEAPPQMKVNVPLAVTSSGYGLYVDTTWPTRLDIGAAESNTFSVDVEGGALTYYLMAAPDVPAQLEQYTALTGRQPMPPKWALGYIQSKYGYRTEDDARAIVDELRANDIPIDALILDLYWFEHMGDLDWNRERFPEPFQMMRDLRADGVETIAITEPFLVPESDLFDEGDQAGYFAQDDSGDTYLIDNWWSCTESVTNSDEGCQAALVDLTNPAARAWWWGQYPVFMGEEMGGLWTDLGEPEEHPEGMRHYEGSVASVHNAYNLLWAKTLFDGYRDWRPNQRLVNLTRAGSAGMQRYSTFLWSGDVGRSFTGLQSQPPMLLNMSLSGLAYYSSDLGGFTNGTTTDELYTRWLQHGAFTPTMRPHGVDDQATEPTRFSDETLSIVRDYVQLRYRLMPYLYTLAHENHTTGMPLTRPLFFADADNPALANYDDAYLFGDAFLVAPVMAEGQREKTVELPQGTWIDYWSGEAHAGGQSVTVDAPLDEMPLFVRAGSIIPMRPVAPHTGAQPQNELHLDVYPGPDAQYSASLYEDDGSTLAYEDGAYATTALHQTRHTVDGMPALDLTVEAATGSYDGQPTTRTLAPTVHRLADAPTAVMHNGTDLPQRDSAEEVAENGGFHYDADTQQLHIQIMDASLDTAHTLRIPNAELASLP</sequence>
<evidence type="ECO:0000256" key="1">
    <source>
        <dbReference type="ARBA" id="ARBA00007806"/>
    </source>
</evidence>
<dbReference type="InterPro" id="IPR025887">
    <property type="entry name" value="Glyco_hydro_31_N_dom"/>
</dbReference>
<dbReference type="GO" id="GO:0004553">
    <property type="term" value="F:hydrolase activity, hydrolyzing O-glycosyl compounds"/>
    <property type="evidence" value="ECO:0007669"/>
    <property type="project" value="InterPro"/>
</dbReference>
<dbReference type="Gene3D" id="2.60.40.1180">
    <property type="entry name" value="Golgi alpha-mannosidase II"/>
    <property type="match status" value="2"/>
</dbReference>
<dbReference type="InterPro" id="IPR048395">
    <property type="entry name" value="Glyco_hydro_31_C"/>
</dbReference>
<dbReference type="Pfam" id="PF01055">
    <property type="entry name" value="Glyco_hydro_31_2nd"/>
    <property type="match status" value="1"/>
</dbReference>
<dbReference type="SUPFAM" id="SSF74650">
    <property type="entry name" value="Galactose mutarotase-like"/>
    <property type="match status" value="1"/>
</dbReference>
<dbReference type="InterPro" id="IPR051816">
    <property type="entry name" value="Glycosyl_Hydrolase_31"/>
</dbReference>
<feature type="domain" description="Glycoside hydrolase family 31 N-terminal" evidence="5">
    <location>
        <begin position="50"/>
        <end position="210"/>
    </location>
</feature>
<organism evidence="8 9">
    <name type="scientific">Longimonas halophila</name>
    <dbReference type="NCBI Taxonomy" id="1469170"/>
    <lineage>
        <taxon>Bacteria</taxon>
        <taxon>Pseudomonadati</taxon>
        <taxon>Rhodothermota</taxon>
        <taxon>Rhodothermia</taxon>
        <taxon>Rhodothermales</taxon>
        <taxon>Salisaetaceae</taxon>
        <taxon>Longimonas</taxon>
    </lineage>
</organism>
<dbReference type="OrthoDB" id="176168at2"/>
<dbReference type="Gene3D" id="2.60.40.1760">
    <property type="entry name" value="glycosyl hydrolase (family 31)"/>
    <property type="match status" value="1"/>
</dbReference>
<accession>A0A2H3NMF6</accession>
<feature type="domain" description="Glycoside hydrolase family 31 TIM barrel" evidence="4">
    <location>
        <begin position="253"/>
        <end position="579"/>
    </location>
</feature>
<dbReference type="InterPro" id="IPR013780">
    <property type="entry name" value="Glyco_hydro_b"/>
</dbReference>
<feature type="domain" description="Glycosyl hydrolase family 31 C-terminal" evidence="7">
    <location>
        <begin position="587"/>
        <end position="673"/>
    </location>
</feature>
<feature type="domain" description="DUF5110" evidence="6">
    <location>
        <begin position="689"/>
        <end position="764"/>
    </location>
</feature>
<evidence type="ECO:0000256" key="3">
    <source>
        <dbReference type="SAM" id="SignalP"/>
    </source>
</evidence>
<gene>
    <name evidence="8" type="ORF">CRI93_06510</name>
</gene>